<evidence type="ECO:0000256" key="1">
    <source>
        <dbReference type="SAM" id="MobiDB-lite"/>
    </source>
</evidence>
<evidence type="ECO:0000313" key="3">
    <source>
        <dbReference type="Proteomes" id="UP000245884"/>
    </source>
</evidence>
<organism evidence="2 3">
    <name type="scientific">Jaminaea rosea</name>
    <dbReference type="NCBI Taxonomy" id="1569628"/>
    <lineage>
        <taxon>Eukaryota</taxon>
        <taxon>Fungi</taxon>
        <taxon>Dikarya</taxon>
        <taxon>Basidiomycota</taxon>
        <taxon>Ustilaginomycotina</taxon>
        <taxon>Exobasidiomycetes</taxon>
        <taxon>Microstromatales</taxon>
        <taxon>Microstromatales incertae sedis</taxon>
        <taxon>Jaminaea</taxon>
    </lineage>
</organism>
<accession>A0A316UPP7</accession>
<dbReference type="InterPro" id="IPR018800">
    <property type="entry name" value="PRCC"/>
</dbReference>
<gene>
    <name evidence="2" type="ORF">BDZ90DRAFT_233026</name>
</gene>
<feature type="region of interest" description="Disordered" evidence="1">
    <location>
        <begin position="179"/>
        <end position="360"/>
    </location>
</feature>
<dbReference type="GeneID" id="37028302"/>
<reference evidence="2 3" key="1">
    <citation type="journal article" date="2018" name="Mol. Biol. Evol.">
        <title>Broad Genomic Sampling Reveals a Smut Pathogenic Ancestry of the Fungal Clade Ustilaginomycotina.</title>
        <authorList>
            <person name="Kijpornyongpan T."/>
            <person name="Mondo S.J."/>
            <person name="Barry K."/>
            <person name="Sandor L."/>
            <person name="Lee J."/>
            <person name="Lipzen A."/>
            <person name="Pangilinan J."/>
            <person name="LaButti K."/>
            <person name="Hainaut M."/>
            <person name="Henrissat B."/>
            <person name="Grigoriev I.V."/>
            <person name="Spatafora J.W."/>
            <person name="Aime M.C."/>
        </authorList>
    </citation>
    <scope>NUCLEOTIDE SEQUENCE [LARGE SCALE GENOMIC DNA]</scope>
    <source>
        <strain evidence="2 3">MCA 5214</strain>
    </source>
</reference>
<keyword evidence="3" id="KW-1185">Reference proteome</keyword>
<feature type="compositionally biased region" description="Polar residues" evidence="1">
    <location>
        <begin position="223"/>
        <end position="233"/>
    </location>
</feature>
<feature type="region of interest" description="Disordered" evidence="1">
    <location>
        <begin position="1"/>
        <end position="144"/>
    </location>
</feature>
<feature type="compositionally biased region" description="Low complexity" evidence="1">
    <location>
        <begin position="255"/>
        <end position="293"/>
    </location>
</feature>
<feature type="compositionally biased region" description="Acidic residues" evidence="1">
    <location>
        <begin position="419"/>
        <end position="429"/>
    </location>
</feature>
<name>A0A316UPP7_9BASI</name>
<protein>
    <submittedName>
        <fullName evidence="2">Uncharacterized protein</fullName>
    </submittedName>
</protein>
<dbReference type="STRING" id="1569628.A0A316UPP7"/>
<dbReference type="Pfam" id="PF10253">
    <property type="entry name" value="PRCC"/>
    <property type="match status" value="1"/>
</dbReference>
<feature type="region of interest" description="Disordered" evidence="1">
    <location>
        <begin position="412"/>
        <end position="476"/>
    </location>
</feature>
<dbReference type="AlphaFoldDB" id="A0A316UPP7"/>
<dbReference type="Proteomes" id="UP000245884">
    <property type="component" value="Unassembled WGS sequence"/>
</dbReference>
<proteinExistence type="predicted"/>
<dbReference type="RefSeq" id="XP_025361556.1">
    <property type="nucleotide sequence ID" value="XM_025506479.1"/>
</dbReference>
<feature type="compositionally biased region" description="Low complexity" evidence="1">
    <location>
        <begin position="108"/>
        <end position="129"/>
    </location>
</feature>
<feature type="compositionally biased region" description="Low complexity" evidence="1">
    <location>
        <begin position="23"/>
        <end position="38"/>
    </location>
</feature>
<dbReference type="EMBL" id="KZ819670">
    <property type="protein sequence ID" value="PWN26944.1"/>
    <property type="molecule type" value="Genomic_DNA"/>
</dbReference>
<dbReference type="OrthoDB" id="2555634at2759"/>
<sequence length="496" mass="51366">MSGISALAGYGSGSDSDGDDVQDVGVGPSTGLAAAQPTSAPPPQTAKRPSSGLFASLPPPSAKRKQHHQIKLGSLAELRSQDDGNDDGDGGSQKQKRQKSNDPPPAVKPAAASSSSSHALFGMLPAPSRKGPPTPPPREVMAESRMEIVDDEPGAPAVGGGDTVKKAKGNADFRAMLGLKPNASAPSKAKTEGAVRVAPSLEARPSSSKEIATVRSVHDEPIASSSKPATSARANAKRPSPQPAREPVMDFFGLSTTASSHSSSSSSSSSNRNQVSTSRSTPTTTITVSSAPSLHSSTNPYPGWAQNPDGSWIPVTPEAHEAFALAQRDEQLQRQAETESGAEGEGGREGGGGLDERQRQQLLAAGYKDLQGLRSVDAAQLASVRGAVGRGGMGTDEAAATRLDAKYAAAAGAVREQGDDYDDDEFDEDNAARGRGGKKGAATAAGGRDKLTNQRARAKGQLSSLFAQADEKRDGLEERWARARENKRGSQARYGF</sequence>
<evidence type="ECO:0000313" key="2">
    <source>
        <dbReference type="EMBL" id="PWN26944.1"/>
    </source>
</evidence>